<keyword evidence="1" id="KW-0732">Signal</keyword>
<organism evidence="2 3">
    <name type="scientific">Stephanodiscus triporus</name>
    <dbReference type="NCBI Taxonomy" id="2934178"/>
    <lineage>
        <taxon>Eukaryota</taxon>
        <taxon>Sar</taxon>
        <taxon>Stramenopiles</taxon>
        <taxon>Ochrophyta</taxon>
        <taxon>Bacillariophyta</taxon>
        <taxon>Coscinodiscophyceae</taxon>
        <taxon>Thalassiosirophycidae</taxon>
        <taxon>Stephanodiscales</taxon>
        <taxon>Stephanodiscaceae</taxon>
        <taxon>Stephanodiscus</taxon>
    </lineage>
</organism>
<dbReference type="EMBL" id="JALLAZ020000542">
    <property type="protein sequence ID" value="KAL3792719.1"/>
    <property type="molecule type" value="Genomic_DNA"/>
</dbReference>
<protein>
    <recommendedName>
        <fullName evidence="4">N-acetyltransferase domain-containing protein</fullName>
    </recommendedName>
</protein>
<name>A0ABD3PYT3_9STRA</name>
<feature type="chain" id="PRO_5044872096" description="N-acetyltransferase domain-containing protein" evidence="1">
    <location>
        <begin position="29"/>
        <end position="274"/>
    </location>
</feature>
<sequence>MPSRTPSFISRWIFWTSLSLLVLPISQAFQLGQHPKNLLSYALGEGLILASALQQSKLLYASNNCEGGTSTHLLYSDIEWRLRPPEGTSRLDRLKIKLGANILRLESKLKGGKLPPVLCPRGGRALLEAYHKEPGRRRKKIARFGFTTARGPSSAEIDATIKETYSINPPPLSASIAAIIYMFVEPEYRGANVGGMALEVISAIQCIQAVDFTVLVADDNGSGGLVRWYEEHGYSRAPLLQSTLGSPDERNGIAMISPVKIKEGFFDQCVIKWW</sequence>
<evidence type="ECO:0008006" key="4">
    <source>
        <dbReference type="Google" id="ProtNLM"/>
    </source>
</evidence>
<evidence type="ECO:0000313" key="2">
    <source>
        <dbReference type="EMBL" id="KAL3792719.1"/>
    </source>
</evidence>
<feature type="signal peptide" evidence="1">
    <location>
        <begin position="1"/>
        <end position="28"/>
    </location>
</feature>
<proteinExistence type="predicted"/>
<evidence type="ECO:0000256" key="1">
    <source>
        <dbReference type="SAM" id="SignalP"/>
    </source>
</evidence>
<dbReference type="InterPro" id="IPR016181">
    <property type="entry name" value="Acyl_CoA_acyltransferase"/>
</dbReference>
<dbReference type="Proteomes" id="UP001530315">
    <property type="component" value="Unassembled WGS sequence"/>
</dbReference>
<keyword evidence="3" id="KW-1185">Reference proteome</keyword>
<gene>
    <name evidence="2" type="ORF">ACHAW5_005824</name>
</gene>
<dbReference type="AlphaFoldDB" id="A0ABD3PYT3"/>
<comment type="caution">
    <text evidence="2">The sequence shown here is derived from an EMBL/GenBank/DDBJ whole genome shotgun (WGS) entry which is preliminary data.</text>
</comment>
<reference evidence="2 3" key="1">
    <citation type="submission" date="2024-10" db="EMBL/GenBank/DDBJ databases">
        <title>Updated reference genomes for cyclostephanoid diatoms.</title>
        <authorList>
            <person name="Roberts W.R."/>
            <person name="Alverson A.J."/>
        </authorList>
    </citation>
    <scope>NUCLEOTIDE SEQUENCE [LARGE SCALE GENOMIC DNA]</scope>
    <source>
        <strain evidence="2 3">AJA276-08</strain>
    </source>
</reference>
<dbReference type="SUPFAM" id="SSF55729">
    <property type="entry name" value="Acyl-CoA N-acyltransferases (Nat)"/>
    <property type="match status" value="1"/>
</dbReference>
<evidence type="ECO:0000313" key="3">
    <source>
        <dbReference type="Proteomes" id="UP001530315"/>
    </source>
</evidence>
<accession>A0ABD3PYT3</accession>